<feature type="transmembrane region" description="Helical" evidence="1">
    <location>
        <begin position="40"/>
        <end position="64"/>
    </location>
</feature>
<dbReference type="PANTHER" id="PTHR34125:SF7">
    <property type="entry name" value="TRANSMEMBRANE PROTEIN"/>
    <property type="match status" value="1"/>
</dbReference>
<sequence length="92" mass="10154">MAIDDISPQLFKYRYHFGIAIFVSLICSLLLYAAPRLLSILGYFWPLFASTTLFLVAVIAFGGVSQLSTETHGETQGQGIIDYVAGRPEHTN</sequence>
<keyword evidence="5" id="KW-1185">Reference proteome</keyword>
<dbReference type="PANTHER" id="PTHR34125">
    <property type="entry name" value="OS01G0762900 PROTEIN"/>
    <property type="match status" value="1"/>
</dbReference>
<organism evidence="2 4">
    <name type="scientific">Prunus armeniaca</name>
    <name type="common">Apricot</name>
    <name type="synonym">Armeniaca vulgaris</name>
    <dbReference type="NCBI Taxonomy" id="36596"/>
    <lineage>
        <taxon>Eukaryota</taxon>
        <taxon>Viridiplantae</taxon>
        <taxon>Streptophyta</taxon>
        <taxon>Embryophyta</taxon>
        <taxon>Tracheophyta</taxon>
        <taxon>Spermatophyta</taxon>
        <taxon>Magnoliopsida</taxon>
        <taxon>eudicotyledons</taxon>
        <taxon>Gunneridae</taxon>
        <taxon>Pentapetalae</taxon>
        <taxon>rosids</taxon>
        <taxon>fabids</taxon>
        <taxon>Rosales</taxon>
        <taxon>Rosaceae</taxon>
        <taxon>Amygdaloideae</taxon>
        <taxon>Amygdaleae</taxon>
        <taxon>Prunus</taxon>
    </lineage>
</organism>
<evidence type="ECO:0000313" key="2">
    <source>
        <dbReference type="EMBL" id="CAB4275610.1"/>
    </source>
</evidence>
<dbReference type="AlphaFoldDB" id="A0A6J5UGK0"/>
<keyword evidence="1" id="KW-0812">Transmembrane</keyword>
<proteinExistence type="predicted"/>
<name>A0A6J5UGK0_PRUAR</name>
<accession>A0A6J5UGK0</accession>
<gene>
    <name evidence="2" type="ORF">CURHAP_LOCUS24536</name>
    <name evidence="3" type="ORF">ORAREDHAP_LOCUS24110</name>
</gene>
<evidence type="ECO:0000256" key="1">
    <source>
        <dbReference type="SAM" id="Phobius"/>
    </source>
</evidence>
<dbReference type="Proteomes" id="UP000507245">
    <property type="component" value="Unassembled WGS sequence"/>
</dbReference>
<evidence type="ECO:0000313" key="4">
    <source>
        <dbReference type="Proteomes" id="UP000507222"/>
    </source>
</evidence>
<feature type="transmembrane region" description="Helical" evidence="1">
    <location>
        <begin position="15"/>
        <end position="34"/>
    </location>
</feature>
<protein>
    <submittedName>
        <fullName evidence="2">Uncharacterized protein</fullName>
    </submittedName>
</protein>
<reference evidence="5" key="1">
    <citation type="journal article" date="2020" name="Genome Biol.">
        <title>Gamete binning: chromosome-level and haplotype-resolved genome assembly enabled by high-throughput single-cell sequencing of gamete genomes.</title>
        <authorList>
            <person name="Campoy J.A."/>
            <person name="Sun H."/>
            <person name="Goel M."/>
            <person name="Jiao W.-B."/>
            <person name="Folz-Donahue K."/>
            <person name="Wang N."/>
            <person name="Rubio M."/>
            <person name="Liu C."/>
            <person name="Kukat C."/>
            <person name="Ruiz D."/>
            <person name="Huettel B."/>
            <person name="Schneeberger K."/>
        </authorList>
    </citation>
    <scope>NUCLEOTIDE SEQUENCE [LARGE SCALE GENOMIC DNA]</scope>
    <source>
        <strain evidence="5">cv. Rojo Pasion</strain>
    </source>
</reference>
<dbReference type="EMBL" id="CAEKKB010000004">
    <property type="protein sequence ID" value="CAB4305999.1"/>
    <property type="molecule type" value="Genomic_DNA"/>
</dbReference>
<reference evidence="2 4" key="2">
    <citation type="submission" date="2020-05" db="EMBL/GenBank/DDBJ databases">
        <authorList>
            <person name="Campoy J."/>
            <person name="Schneeberger K."/>
            <person name="Spophaly S."/>
        </authorList>
    </citation>
    <scope>NUCLEOTIDE SEQUENCE [LARGE SCALE GENOMIC DNA]</scope>
    <source>
        <strain evidence="2">PruArmRojPasFocal</strain>
    </source>
</reference>
<evidence type="ECO:0000313" key="3">
    <source>
        <dbReference type="EMBL" id="CAB4305999.1"/>
    </source>
</evidence>
<dbReference type="Proteomes" id="UP000507222">
    <property type="component" value="Unassembled WGS sequence"/>
</dbReference>
<keyword evidence="1" id="KW-0472">Membrane</keyword>
<dbReference type="EMBL" id="CAEKDK010000004">
    <property type="protein sequence ID" value="CAB4275610.1"/>
    <property type="molecule type" value="Genomic_DNA"/>
</dbReference>
<evidence type="ECO:0000313" key="5">
    <source>
        <dbReference type="Proteomes" id="UP000507245"/>
    </source>
</evidence>
<dbReference type="OrthoDB" id="649865at2759"/>
<keyword evidence="1" id="KW-1133">Transmembrane helix</keyword>